<keyword evidence="5" id="KW-1003">Cell membrane</keyword>
<evidence type="ECO:0000256" key="6">
    <source>
        <dbReference type="ARBA" id="ARBA00022519"/>
    </source>
</evidence>
<evidence type="ECO:0000313" key="11">
    <source>
        <dbReference type="EMBL" id="MFC3104551.1"/>
    </source>
</evidence>
<keyword evidence="9" id="KW-0472">Membrane</keyword>
<organism evidence="11 12">
    <name type="scientific">Salinisphaera aquimarina</name>
    <dbReference type="NCBI Taxonomy" id="2094031"/>
    <lineage>
        <taxon>Bacteria</taxon>
        <taxon>Pseudomonadati</taxon>
        <taxon>Pseudomonadota</taxon>
        <taxon>Gammaproteobacteria</taxon>
        <taxon>Salinisphaerales</taxon>
        <taxon>Salinisphaeraceae</taxon>
        <taxon>Salinisphaera</taxon>
    </lineage>
</organism>
<keyword evidence="8" id="KW-0653">Protein transport</keyword>
<comment type="similarity">
    <text evidence="2">Belongs to the GSP N family.</text>
</comment>
<gene>
    <name evidence="11" type="ORF">ACFOSU_11705</name>
</gene>
<evidence type="ECO:0000313" key="12">
    <source>
        <dbReference type="Proteomes" id="UP001595462"/>
    </source>
</evidence>
<dbReference type="RefSeq" id="WP_380689794.1">
    <property type="nucleotide sequence ID" value="NZ_JBHRSS010000004.1"/>
</dbReference>
<evidence type="ECO:0000256" key="7">
    <source>
        <dbReference type="ARBA" id="ARBA00022692"/>
    </source>
</evidence>
<dbReference type="InterPro" id="IPR022792">
    <property type="entry name" value="T2SS_protein-GspN"/>
</dbReference>
<keyword evidence="7" id="KW-0812">Transmembrane</keyword>
<evidence type="ECO:0000256" key="1">
    <source>
        <dbReference type="ARBA" id="ARBA00004533"/>
    </source>
</evidence>
<evidence type="ECO:0000256" key="2">
    <source>
        <dbReference type="ARBA" id="ARBA00007208"/>
    </source>
</evidence>
<evidence type="ECO:0000256" key="3">
    <source>
        <dbReference type="ARBA" id="ARBA00021563"/>
    </source>
</evidence>
<dbReference type="EMBL" id="JBHRSS010000004">
    <property type="protein sequence ID" value="MFC3104551.1"/>
    <property type="molecule type" value="Genomic_DNA"/>
</dbReference>
<keyword evidence="12" id="KW-1185">Reference proteome</keyword>
<name>A0ABV7ESR0_9GAMM</name>
<evidence type="ECO:0000256" key="9">
    <source>
        <dbReference type="ARBA" id="ARBA00023136"/>
    </source>
</evidence>
<protein>
    <recommendedName>
        <fullName evidence="3">Type II secretion system protein N</fullName>
    </recommendedName>
    <alternativeName>
        <fullName evidence="10">General secretion pathway protein N</fullName>
    </alternativeName>
</protein>
<keyword evidence="4" id="KW-0813">Transport</keyword>
<comment type="caution">
    <text evidence="11">The sequence shown here is derived from an EMBL/GenBank/DDBJ whole genome shotgun (WGS) entry which is preliminary data.</text>
</comment>
<dbReference type="Pfam" id="PF01203">
    <property type="entry name" value="T2SSN"/>
    <property type="match status" value="1"/>
</dbReference>
<evidence type="ECO:0000256" key="8">
    <source>
        <dbReference type="ARBA" id="ARBA00022927"/>
    </source>
</evidence>
<evidence type="ECO:0000256" key="10">
    <source>
        <dbReference type="ARBA" id="ARBA00030772"/>
    </source>
</evidence>
<evidence type="ECO:0000256" key="5">
    <source>
        <dbReference type="ARBA" id="ARBA00022475"/>
    </source>
</evidence>
<evidence type="ECO:0000256" key="4">
    <source>
        <dbReference type="ARBA" id="ARBA00022448"/>
    </source>
</evidence>
<comment type="subcellular location">
    <subcellularLocation>
        <location evidence="1">Cell inner membrane</location>
    </subcellularLocation>
</comment>
<sequence length="251" mass="26751">MKARIIRYALVGTVAFVIGLIAFLPARVVAGWAEQMAPISLGGVTGTIFNGHAAYASGPGGAVEDLNWTLHPSALLFARVSADIDIASDLDGFSATASRSLFGTTRLENVTGSASAGWLAKLGGYTFLPVAGDIGLDIREAAFDDALTFSALDGQIRVNNTRWQLFNPPVALGQFTTALGRSDQGVQLKMVDSNGPLAIDGQIAIDPQRRYQLDVRMRPRAGADERLGQMLDQLGRADAQGWHRVKENGQL</sequence>
<keyword evidence="6" id="KW-0997">Cell inner membrane</keyword>
<reference evidence="12" key="1">
    <citation type="journal article" date="2019" name="Int. J. Syst. Evol. Microbiol.">
        <title>The Global Catalogue of Microorganisms (GCM) 10K type strain sequencing project: providing services to taxonomists for standard genome sequencing and annotation.</title>
        <authorList>
            <consortium name="The Broad Institute Genomics Platform"/>
            <consortium name="The Broad Institute Genome Sequencing Center for Infectious Disease"/>
            <person name="Wu L."/>
            <person name="Ma J."/>
        </authorList>
    </citation>
    <scope>NUCLEOTIDE SEQUENCE [LARGE SCALE GENOMIC DNA]</scope>
    <source>
        <strain evidence="12">KCTC 52640</strain>
    </source>
</reference>
<accession>A0ABV7ESR0</accession>
<dbReference type="Proteomes" id="UP001595462">
    <property type="component" value="Unassembled WGS sequence"/>
</dbReference>
<proteinExistence type="inferred from homology"/>